<name>A0A7G9QSZ5_9GAMM</name>
<dbReference type="Proteomes" id="UP000515977">
    <property type="component" value="Chromosome"/>
</dbReference>
<accession>A0A7G9QSZ5</accession>
<dbReference type="Gene3D" id="3.90.1140.10">
    <property type="entry name" value="Cyclic phosphodiesterase"/>
    <property type="match status" value="1"/>
</dbReference>
<evidence type="ECO:0000313" key="2">
    <source>
        <dbReference type="Proteomes" id="UP000515977"/>
    </source>
</evidence>
<gene>
    <name evidence="1" type="ORF">H9L17_15115</name>
</gene>
<organism evidence="1 2">
    <name type="scientific">Thermomonas brevis</name>
    <dbReference type="NCBI Taxonomy" id="215691"/>
    <lineage>
        <taxon>Bacteria</taxon>
        <taxon>Pseudomonadati</taxon>
        <taxon>Pseudomonadota</taxon>
        <taxon>Gammaproteobacteria</taxon>
        <taxon>Lysobacterales</taxon>
        <taxon>Lysobacteraceae</taxon>
        <taxon>Thermomonas</taxon>
    </lineage>
</organism>
<dbReference type="InterPro" id="IPR009097">
    <property type="entry name" value="Cyclic_Pdiesterase"/>
</dbReference>
<protein>
    <recommendedName>
        <fullName evidence="3">2'-5' RNA ligase family protein</fullName>
    </recommendedName>
</protein>
<dbReference type="SUPFAM" id="SSF55144">
    <property type="entry name" value="LigT-like"/>
    <property type="match status" value="1"/>
</dbReference>
<evidence type="ECO:0000313" key="1">
    <source>
        <dbReference type="EMBL" id="QNN46470.1"/>
    </source>
</evidence>
<sequence length="163" mass="18268">MGAIDKPMRRQLTLFLPPEQRALVEPIRQRLDPRQHALIPAHVTLCRDDELADWPTLERRLSDLGAFSLTLRFGAPQVLPDGCILLRPTHGAEQYQDLRRFLLGPSAPTHGAHLTLLHPRHATGATPDLTEVAGLTATFRTIALIEQRDSNPWQVLHEYGRAA</sequence>
<dbReference type="RefSeq" id="WP_187570236.1">
    <property type="nucleotide sequence ID" value="NZ_CP060711.1"/>
</dbReference>
<dbReference type="AlphaFoldDB" id="A0A7G9QSZ5"/>
<proteinExistence type="predicted"/>
<evidence type="ECO:0008006" key="3">
    <source>
        <dbReference type="Google" id="ProtNLM"/>
    </source>
</evidence>
<dbReference type="EMBL" id="CP060711">
    <property type="protein sequence ID" value="QNN46470.1"/>
    <property type="molecule type" value="Genomic_DNA"/>
</dbReference>
<reference evidence="1 2" key="1">
    <citation type="submission" date="2020-08" db="EMBL/GenBank/DDBJ databases">
        <title>Genome sequence of Thermomonas brevis KACC 16975T.</title>
        <authorList>
            <person name="Hyun D.-W."/>
            <person name="Bae J.-W."/>
        </authorList>
    </citation>
    <scope>NUCLEOTIDE SEQUENCE [LARGE SCALE GENOMIC DNA]</scope>
    <source>
        <strain evidence="1 2">KACC 16975</strain>
    </source>
</reference>
<dbReference type="KEGG" id="tbv:H9L17_15115"/>
<keyword evidence="2" id="KW-1185">Reference proteome</keyword>